<name>A0ABP7MH91_9GAMM</name>
<evidence type="ECO:0000313" key="3">
    <source>
        <dbReference type="Proteomes" id="UP001501727"/>
    </source>
</evidence>
<comment type="caution">
    <text evidence="2">The sequence shown here is derived from an EMBL/GenBank/DDBJ whole genome shotgun (WGS) entry which is preliminary data.</text>
</comment>
<gene>
    <name evidence="2" type="ORF">GCM10022229_16120</name>
</gene>
<accession>A0ABP7MH91</accession>
<proteinExistence type="predicted"/>
<dbReference type="Proteomes" id="UP001501727">
    <property type="component" value="Unassembled WGS sequence"/>
</dbReference>
<sequence>MQLQCPGDPRVQAGKDHPAGTKPRTSNSRVEGRFDKRDFTCDPAADRYARAAGERAIHRFTAKENGLTLHVYWPCA</sequence>
<keyword evidence="3" id="KW-1185">Reference proteome</keyword>
<evidence type="ECO:0000256" key="1">
    <source>
        <dbReference type="SAM" id="MobiDB-lite"/>
    </source>
</evidence>
<organism evidence="2 3">
    <name type="scientific">Luteimonas lutimaris</name>
    <dbReference type="NCBI Taxonomy" id="698645"/>
    <lineage>
        <taxon>Bacteria</taxon>
        <taxon>Pseudomonadati</taxon>
        <taxon>Pseudomonadota</taxon>
        <taxon>Gammaproteobacteria</taxon>
        <taxon>Lysobacterales</taxon>
        <taxon>Lysobacteraceae</taxon>
        <taxon>Luteimonas</taxon>
    </lineage>
</organism>
<feature type="region of interest" description="Disordered" evidence="1">
    <location>
        <begin position="1"/>
        <end position="35"/>
    </location>
</feature>
<dbReference type="EMBL" id="BAAAZU010000006">
    <property type="protein sequence ID" value="GAA3923060.1"/>
    <property type="molecule type" value="Genomic_DNA"/>
</dbReference>
<evidence type="ECO:0000313" key="2">
    <source>
        <dbReference type="EMBL" id="GAA3923060.1"/>
    </source>
</evidence>
<protein>
    <submittedName>
        <fullName evidence="2">Uncharacterized protein</fullName>
    </submittedName>
</protein>
<reference evidence="3" key="1">
    <citation type="journal article" date="2019" name="Int. J. Syst. Evol. Microbiol.">
        <title>The Global Catalogue of Microorganisms (GCM) 10K type strain sequencing project: providing services to taxonomists for standard genome sequencing and annotation.</title>
        <authorList>
            <consortium name="The Broad Institute Genomics Platform"/>
            <consortium name="The Broad Institute Genome Sequencing Center for Infectious Disease"/>
            <person name="Wu L."/>
            <person name="Ma J."/>
        </authorList>
    </citation>
    <scope>NUCLEOTIDE SEQUENCE [LARGE SCALE GENOMIC DNA]</scope>
    <source>
        <strain evidence="3">JCM 16916</strain>
    </source>
</reference>